<proteinExistence type="predicted"/>
<feature type="region of interest" description="Disordered" evidence="1">
    <location>
        <begin position="1"/>
        <end position="21"/>
    </location>
</feature>
<accession>A0A0F4GSZ6</accession>
<feature type="domain" description="BTB" evidence="2">
    <location>
        <begin position="53"/>
        <end position="138"/>
    </location>
</feature>
<dbReference type="Proteomes" id="UP000033647">
    <property type="component" value="Unassembled WGS sequence"/>
</dbReference>
<reference evidence="3 4" key="1">
    <citation type="submission" date="2015-03" db="EMBL/GenBank/DDBJ databases">
        <title>RNA-seq based gene annotation and comparative genomics of four Zymoseptoria species reveal species-specific pathogenicity related genes and transposable element activity.</title>
        <authorList>
            <person name="Grandaubert J."/>
            <person name="Bhattacharyya A."/>
            <person name="Stukenbrock E.H."/>
        </authorList>
    </citation>
    <scope>NUCLEOTIDE SEQUENCE [LARGE SCALE GENOMIC DNA]</scope>
    <source>
        <strain evidence="3 4">Zb18110</strain>
    </source>
</reference>
<name>A0A0F4GSZ6_9PEZI</name>
<sequence length="398" mass="43846">MSDDDQPLVKRQKTTMFGLPSPATPGLMLTAMPTLVNAAPSDESTTLDVCGEGDIVLMVDTVGGSTTPIGIRVSSQVLSITSPVFKRMFQTSNEATGGIDGTTCRSDNAKVVRLPDDDGDTIFLLMNVLHLRNDSLPARIESNALSHFAAIVTKYDCVNAAGRAASTWFDHIYAKCGNPPLFQMVEAAYLLNDAVWFARFTSRFVLNEPLGQEASKLGSHPERYDLANAVLARQRQAKAELKCDLDLLVEPCAEALASNTQHLMGCAPDDDKTDFDVEQRPEGCYVDKEGGTECLVNLRDDNLWPSTRWSNILRTTVDAIAVHIPPDLNRIDECYFCIDVEEKFAAALQLVRAMHKERLWGLCLDCYKHNGLYIGECRYDHFKISTVAAATYRPANGN</sequence>
<gene>
    <name evidence="3" type="ORF">TI39_contig363g00024</name>
</gene>
<dbReference type="STRING" id="1047168.A0A0F4GSZ6"/>
<dbReference type="AlphaFoldDB" id="A0A0F4GSZ6"/>
<dbReference type="InterPro" id="IPR000210">
    <property type="entry name" value="BTB/POZ_dom"/>
</dbReference>
<evidence type="ECO:0000313" key="4">
    <source>
        <dbReference type="Proteomes" id="UP000033647"/>
    </source>
</evidence>
<evidence type="ECO:0000259" key="2">
    <source>
        <dbReference type="PROSITE" id="PS50097"/>
    </source>
</evidence>
<protein>
    <recommendedName>
        <fullName evidence="2">BTB domain-containing protein</fullName>
    </recommendedName>
</protein>
<dbReference type="EMBL" id="LAFY01000355">
    <property type="protein sequence ID" value="KJX99335.1"/>
    <property type="molecule type" value="Genomic_DNA"/>
</dbReference>
<comment type="caution">
    <text evidence="3">The sequence shown here is derived from an EMBL/GenBank/DDBJ whole genome shotgun (WGS) entry which is preliminary data.</text>
</comment>
<evidence type="ECO:0000313" key="3">
    <source>
        <dbReference type="EMBL" id="KJX99335.1"/>
    </source>
</evidence>
<evidence type="ECO:0000256" key="1">
    <source>
        <dbReference type="SAM" id="MobiDB-lite"/>
    </source>
</evidence>
<organism evidence="3 4">
    <name type="scientific">Zymoseptoria brevis</name>
    <dbReference type="NCBI Taxonomy" id="1047168"/>
    <lineage>
        <taxon>Eukaryota</taxon>
        <taxon>Fungi</taxon>
        <taxon>Dikarya</taxon>
        <taxon>Ascomycota</taxon>
        <taxon>Pezizomycotina</taxon>
        <taxon>Dothideomycetes</taxon>
        <taxon>Dothideomycetidae</taxon>
        <taxon>Mycosphaerellales</taxon>
        <taxon>Mycosphaerellaceae</taxon>
        <taxon>Zymoseptoria</taxon>
    </lineage>
</organism>
<dbReference type="PROSITE" id="PS50097">
    <property type="entry name" value="BTB"/>
    <property type="match status" value="1"/>
</dbReference>
<keyword evidence="4" id="KW-1185">Reference proteome</keyword>
<dbReference type="OrthoDB" id="5275938at2759"/>